<dbReference type="AlphaFoldDB" id="A0A6J4QWY2"/>
<feature type="non-terminal residue" evidence="2">
    <location>
        <position position="99"/>
    </location>
</feature>
<feature type="compositionally biased region" description="Basic and acidic residues" evidence="1">
    <location>
        <begin position="1"/>
        <end position="25"/>
    </location>
</feature>
<protein>
    <submittedName>
        <fullName evidence="2">Uncharacterized protein</fullName>
    </submittedName>
</protein>
<feature type="compositionally biased region" description="Basic and acidic residues" evidence="1">
    <location>
        <begin position="41"/>
        <end position="50"/>
    </location>
</feature>
<dbReference type="EMBL" id="CADCVI010000023">
    <property type="protein sequence ID" value="CAA9457411.1"/>
    <property type="molecule type" value="Genomic_DNA"/>
</dbReference>
<proteinExistence type="predicted"/>
<reference evidence="2" key="1">
    <citation type="submission" date="2020-02" db="EMBL/GenBank/DDBJ databases">
        <authorList>
            <person name="Meier V. D."/>
        </authorList>
    </citation>
    <scope>NUCLEOTIDE SEQUENCE</scope>
    <source>
        <strain evidence="2">AVDCRST_MAG25</strain>
    </source>
</reference>
<feature type="non-terminal residue" evidence="2">
    <location>
        <position position="1"/>
    </location>
</feature>
<evidence type="ECO:0000256" key="1">
    <source>
        <dbReference type="SAM" id="MobiDB-lite"/>
    </source>
</evidence>
<organism evidence="2">
    <name type="scientific">uncultured Rubrobacteraceae bacterium</name>
    <dbReference type="NCBI Taxonomy" id="349277"/>
    <lineage>
        <taxon>Bacteria</taxon>
        <taxon>Bacillati</taxon>
        <taxon>Actinomycetota</taxon>
        <taxon>Rubrobacteria</taxon>
        <taxon>Rubrobacterales</taxon>
        <taxon>Rubrobacteraceae</taxon>
        <taxon>environmental samples</taxon>
    </lineage>
</organism>
<feature type="region of interest" description="Disordered" evidence="1">
    <location>
        <begin position="1"/>
        <end position="99"/>
    </location>
</feature>
<evidence type="ECO:0000313" key="2">
    <source>
        <dbReference type="EMBL" id="CAA9457411.1"/>
    </source>
</evidence>
<sequence length="99" mass="11357">DRSSGAVHREGRFVDGGRRGHDREPPGPQEQGPERHRHNRGRELQREGRPVHARPLRPFPDAGRPPGLPQAPRAQGRCRQAQHPRRPGPHRRRLRPRAL</sequence>
<name>A0A6J4QWY2_9ACTN</name>
<accession>A0A6J4QWY2</accession>
<feature type="compositionally biased region" description="Basic residues" evidence="1">
    <location>
        <begin position="80"/>
        <end position="99"/>
    </location>
</feature>
<gene>
    <name evidence="2" type="ORF">AVDCRST_MAG25-309</name>
</gene>